<name>A0A9P6L931_9AGAM</name>
<sequence length="162" mass="18600">MPVIRKRPVGPTTVSPLTTKKSRGTVEAYHYQPLRHRKKVVRLNTLVPNDETLSNPRYVNVEEHFDTPRRSVKIHDCRVVIGADMYLVTGYWYRHGGINRSVKTATGLTWRGELVVVKAGRFLPYLKRVSRPHQADLAAAKFILKHKLCSDTRKRFPTMIAP</sequence>
<organism evidence="1 2">
    <name type="scientific">Thelephora terrestris</name>
    <dbReference type="NCBI Taxonomy" id="56493"/>
    <lineage>
        <taxon>Eukaryota</taxon>
        <taxon>Fungi</taxon>
        <taxon>Dikarya</taxon>
        <taxon>Basidiomycota</taxon>
        <taxon>Agaricomycotina</taxon>
        <taxon>Agaricomycetes</taxon>
        <taxon>Thelephorales</taxon>
        <taxon>Thelephoraceae</taxon>
        <taxon>Thelephora</taxon>
    </lineage>
</organism>
<keyword evidence="2" id="KW-1185">Reference proteome</keyword>
<comment type="caution">
    <text evidence="1">The sequence shown here is derived from an EMBL/GenBank/DDBJ whole genome shotgun (WGS) entry which is preliminary data.</text>
</comment>
<protein>
    <submittedName>
        <fullName evidence="1">Uncharacterized protein</fullName>
    </submittedName>
</protein>
<dbReference type="OrthoDB" id="3038836at2759"/>
<proteinExistence type="predicted"/>
<evidence type="ECO:0000313" key="2">
    <source>
        <dbReference type="Proteomes" id="UP000736335"/>
    </source>
</evidence>
<accession>A0A9P6L931</accession>
<dbReference type="EMBL" id="WIUZ02000005">
    <property type="protein sequence ID" value="KAF9787396.1"/>
    <property type="molecule type" value="Genomic_DNA"/>
</dbReference>
<dbReference type="Proteomes" id="UP000736335">
    <property type="component" value="Unassembled WGS sequence"/>
</dbReference>
<gene>
    <name evidence="1" type="ORF">BJ322DRAFT_1019818</name>
</gene>
<reference evidence="1" key="2">
    <citation type="submission" date="2020-11" db="EMBL/GenBank/DDBJ databases">
        <authorList>
            <consortium name="DOE Joint Genome Institute"/>
            <person name="Kuo A."/>
            <person name="Miyauchi S."/>
            <person name="Kiss E."/>
            <person name="Drula E."/>
            <person name="Kohler A."/>
            <person name="Sanchez-Garcia M."/>
            <person name="Andreopoulos B."/>
            <person name="Barry K.W."/>
            <person name="Bonito G."/>
            <person name="Buee M."/>
            <person name="Carver A."/>
            <person name="Chen C."/>
            <person name="Cichocki N."/>
            <person name="Clum A."/>
            <person name="Culley D."/>
            <person name="Crous P.W."/>
            <person name="Fauchery L."/>
            <person name="Girlanda M."/>
            <person name="Hayes R."/>
            <person name="Keri Z."/>
            <person name="Labutti K."/>
            <person name="Lipzen A."/>
            <person name="Lombard V."/>
            <person name="Magnuson J."/>
            <person name="Maillard F."/>
            <person name="Morin E."/>
            <person name="Murat C."/>
            <person name="Nolan M."/>
            <person name="Ohm R."/>
            <person name="Pangilinan J."/>
            <person name="Pereira M."/>
            <person name="Perotto S."/>
            <person name="Peter M."/>
            <person name="Riley R."/>
            <person name="Sitrit Y."/>
            <person name="Stielow B."/>
            <person name="Szollosi G."/>
            <person name="Zifcakova L."/>
            <person name="Stursova M."/>
            <person name="Spatafora J.W."/>
            <person name="Tedersoo L."/>
            <person name="Vaario L.-M."/>
            <person name="Yamada A."/>
            <person name="Yan M."/>
            <person name="Wang P."/>
            <person name="Xu J."/>
            <person name="Bruns T."/>
            <person name="Baldrian P."/>
            <person name="Vilgalys R."/>
            <person name="Henrissat B."/>
            <person name="Grigoriev I.V."/>
            <person name="Hibbett D."/>
            <person name="Nagy L.G."/>
            <person name="Martin F.M."/>
        </authorList>
    </citation>
    <scope>NUCLEOTIDE SEQUENCE</scope>
    <source>
        <strain evidence="1">UH-Tt-Lm1</strain>
    </source>
</reference>
<dbReference type="AlphaFoldDB" id="A0A9P6L931"/>
<reference evidence="1" key="1">
    <citation type="journal article" date="2020" name="Nat. Commun.">
        <title>Large-scale genome sequencing of mycorrhizal fungi provides insights into the early evolution of symbiotic traits.</title>
        <authorList>
            <person name="Miyauchi S."/>
            <person name="Kiss E."/>
            <person name="Kuo A."/>
            <person name="Drula E."/>
            <person name="Kohler A."/>
            <person name="Sanchez-Garcia M."/>
            <person name="Morin E."/>
            <person name="Andreopoulos B."/>
            <person name="Barry K.W."/>
            <person name="Bonito G."/>
            <person name="Buee M."/>
            <person name="Carver A."/>
            <person name="Chen C."/>
            <person name="Cichocki N."/>
            <person name="Clum A."/>
            <person name="Culley D."/>
            <person name="Crous P.W."/>
            <person name="Fauchery L."/>
            <person name="Girlanda M."/>
            <person name="Hayes R.D."/>
            <person name="Keri Z."/>
            <person name="LaButti K."/>
            <person name="Lipzen A."/>
            <person name="Lombard V."/>
            <person name="Magnuson J."/>
            <person name="Maillard F."/>
            <person name="Murat C."/>
            <person name="Nolan M."/>
            <person name="Ohm R.A."/>
            <person name="Pangilinan J."/>
            <person name="Pereira M.F."/>
            <person name="Perotto S."/>
            <person name="Peter M."/>
            <person name="Pfister S."/>
            <person name="Riley R."/>
            <person name="Sitrit Y."/>
            <person name="Stielow J.B."/>
            <person name="Szollosi G."/>
            <person name="Zifcakova L."/>
            <person name="Stursova M."/>
            <person name="Spatafora J.W."/>
            <person name="Tedersoo L."/>
            <person name="Vaario L.M."/>
            <person name="Yamada A."/>
            <person name="Yan M."/>
            <person name="Wang P."/>
            <person name="Xu J."/>
            <person name="Bruns T."/>
            <person name="Baldrian P."/>
            <person name="Vilgalys R."/>
            <person name="Dunand C."/>
            <person name="Henrissat B."/>
            <person name="Grigoriev I.V."/>
            <person name="Hibbett D."/>
            <person name="Nagy L.G."/>
            <person name="Martin F.M."/>
        </authorList>
    </citation>
    <scope>NUCLEOTIDE SEQUENCE</scope>
    <source>
        <strain evidence="1">UH-Tt-Lm1</strain>
    </source>
</reference>
<evidence type="ECO:0000313" key="1">
    <source>
        <dbReference type="EMBL" id="KAF9787396.1"/>
    </source>
</evidence>